<comment type="caution">
    <text evidence="2">The sequence shown here is derived from an EMBL/GenBank/DDBJ whole genome shotgun (WGS) entry which is preliminary data.</text>
</comment>
<dbReference type="SUPFAM" id="SSF100950">
    <property type="entry name" value="NagB/RpiA/CoA transferase-like"/>
    <property type="match status" value="1"/>
</dbReference>
<sequence length="200" mass="20971">MSDRDIILRAIRNSARAPHPRPRPPDFAERYPATPAAFGSTLTLMGGIWDDSHLGQSADPAELSAYIRGLFPAAGRFCSAVAGIEGDIPLTAQTPSSTLESVDVAIVKAGFGVAETGSVWLSERECPANALGFLAQHLVVLLPVAAIVANLHVAYARQEVSTVNYGVLMSGPSATADIEGVLIRGAQGVRSLRVIALRDG</sequence>
<name>A0ABY2SLG9_9HYPH</name>
<evidence type="ECO:0000259" key="1">
    <source>
        <dbReference type="Pfam" id="PF02589"/>
    </source>
</evidence>
<evidence type="ECO:0000313" key="3">
    <source>
        <dbReference type="Proteomes" id="UP000305202"/>
    </source>
</evidence>
<keyword evidence="3" id="KW-1185">Reference proteome</keyword>
<dbReference type="Proteomes" id="UP000305202">
    <property type="component" value="Unassembled WGS sequence"/>
</dbReference>
<dbReference type="InterPro" id="IPR003741">
    <property type="entry name" value="LUD_dom"/>
</dbReference>
<accession>A0ABY2SLG9</accession>
<dbReference type="RefSeq" id="WP_136990198.1">
    <property type="nucleotide sequence ID" value="NZ_SZPQ01000014.1"/>
</dbReference>
<dbReference type="Gene3D" id="3.40.50.10420">
    <property type="entry name" value="NagB/RpiA/CoA transferase-like"/>
    <property type="match status" value="1"/>
</dbReference>
<dbReference type="InterPro" id="IPR024185">
    <property type="entry name" value="FTHF_cligase-like_sf"/>
</dbReference>
<feature type="domain" description="LUD" evidence="1">
    <location>
        <begin position="99"/>
        <end position="196"/>
    </location>
</feature>
<proteinExistence type="predicted"/>
<gene>
    <name evidence="2" type="ORF">FCN80_10975</name>
</gene>
<protein>
    <recommendedName>
        <fullName evidence="1">LUD domain-containing protein</fullName>
    </recommendedName>
</protein>
<dbReference type="EMBL" id="SZPQ01000014">
    <property type="protein sequence ID" value="TKI06351.1"/>
    <property type="molecule type" value="Genomic_DNA"/>
</dbReference>
<dbReference type="Pfam" id="PF02589">
    <property type="entry name" value="LUD_dom"/>
    <property type="match status" value="1"/>
</dbReference>
<organism evidence="2 3">
    <name type="scientific">Martelella alba</name>
    <dbReference type="NCBI Taxonomy" id="2590451"/>
    <lineage>
        <taxon>Bacteria</taxon>
        <taxon>Pseudomonadati</taxon>
        <taxon>Pseudomonadota</taxon>
        <taxon>Alphaproteobacteria</taxon>
        <taxon>Hyphomicrobiales</taxon>
        <taxon>Aurantimonadaceae</taxon>
        <taxon>Martelella</taxon>
    </lineage>
</organism>
<dbReference type="PANTHER" id="PTHR43682:SF1">
    <property type="entry name" value="LACTATE UTILIZATION PROTEIN C"/>
    <property type="match status" value="1"/>
</dbReference>
<dbReference type="InterPro" id="IPR037171">
    <property type="entry name" value="NagB/RpiA_transferase-like"/>
</dbReference>
<evidence type="ECO:0000313" key="2">
    <source>
        <dbReference type="EMBL" id="TKI06351.1"/>
    </source>
</evidence>
<reference evidence="2 3" key="1">
    <citation type="submission" date="2019-04" db="EMBL/GenBank/DDBJ databases">
        <authorList>
            <person name="Li M."/>
            <person name="Gao C."/>
        </authorList>
    </citation>
    <scope>NUCLEOTIDE SEQUENCE [LARGE SCALE GENOMIC DNA]</scope>
    <source>
        <strain evidence="2 3">BGMRC 2031</strain>
    </source>
</reference>
<dbReference type="PANTHER" id="PTHR43682">
    <property type="entry name" value="LACTATE UTILIZATION PROTEIN C"/>
    <property type="match status" value="1"/>
</dbReference>